<dbReference type="EMBL" id="LR797026">
    <property type="protein sequence ID" value="CAB4183384.1"/>
    <property type="molecule type" value="Genomic_DNA"/>
</dbReference>
<sequence>MLIWRSQKTSETVEFVKNNEPASVNGTPGDTWRKFLKNNGGTGETFYDLEQGYLRQQGHTFWDTLVNAAGFVTGGLRGRLKQWLDSILGGPAASYYLMEDGSSKYALEDGSGFYILE</sequence>
<proteinExistence type="predicted"/>
<dbReference type="EMBL" id="LR797394">
    <property type="protein sequence ID" value="CAB4212489.1"/>
    <property type="molecule type" value="Genomic_DNA"/>
</dbReference>
<protein>
    <submittedName>
        <fullName evidence="1">Uncharacterized protein</fullName>
    </submittedName>
</protein>
<organism evidence="1">
    <name type="scientific">uncultured Caudovirales phage</name>
    <dbReference type="NCBI Taxonomy" id="2100421"/>
    <lineage>
        <taxon>Viruses</taxon>
        <taxon>Duplodnaviria</taxon>
        <taxon>Heunggongvirae</taxon>
        <taxon>Uroviricota</taxon>
        <taxon>Caudoviricetes</taxon>
        <taxon>Peduoviridae</taxon>
        <taxon>Maltschvirus</taxon>
        <taxon>Maltschvirus maltsch</taxon>
    </lineage>
</organism>
<reference evidence="1" key="1">
    <citation type="submission" date="2020-05" db="EMBL/GenBank/DDBJ databases">
        <authorList>
            <person name="Chiriac C."/>
            <person name="Salcher M."/>
            <person name="Ghai R."/>
            <person name="Kavagutti S V."/>
        </authorList>
    </citation>
    <scope>NUCLEOTIDE SEQUENCE</scope>
</reference>
<evidence type="ECO:0000313" key="1">
    <source>
        <dbReference type="EMBL" id="CAB4183384.1"/>
    </source>
</evidence>
<evidence type="ECO:0000313" key="2">
    <source>
        <dbReference type="EMBL" id="CAB4212489.1"/>
    </source>
</evidence>
<name>A0A6J5QUV5_9CAUD</name>
<accession>A0A6J5QUV5</accession>
<gene>
    <name evidence="1" type="ORF">UFOVP1085_56</name>
    <name evidence="2" type="ORF">UFOVP1439_19</name>
</gene>